<protein>
    <submittedName>
        <fullName evidence="1">Uncharacterized protein</fullName>
    </submittedName>
</protein>
<keyword evidence="2" id="KW-1185">Reference proteome</keyword>
<comment type="caution">
    <text evidence="1">The sequence shown here is derived from an EMBL/GenBank/DDBJ whole genome shotgun (WGS) entry which is preliminary data.</text>
</comment>
<reference evidence="1" key="1">
    <citation type="submission" date="2023-08" db="EMBL/GenBank/DDBJ databases">
        <title>Reference Genome Resource for the Citrus Pathogen Phytophthora citrophthora.</title>
        <authorList>
            <person name="Moller H."/>
            <person name="Coetzee B."/>
            <person name="Rose L.J."/>
            <person name="Van Niekerk J.M."/>
        </authorList>
    </citation>
    <scope>NUCLEOTIDE SEQUENCE</scope>
    <source>
        <strain evidence="1">STE-U-9442</strain>
    </source>
</reference>
<dbReference type="EMBL" id="JASMQC010000005">
    <property type="protein sequence ID" value="KAK1945124.1"/>
    <property type="molecule type" value="Genomic_DNA"/>
</dbReference>
<proteinExistence type="predicted"/>
<accession>A0AAD9GV03</accession>
<organism evidence="1 2">
    <name type="scientific">Phytophthora citrophthora</name>
    <dbReference type="NCBI Taxonomy" id="4793"/>
    <lineage>
        <taxon>Eukaryota</taxon>
        <taxon>Sar</taxon>
        <taxon>Stramenopiles</taxon>
        <taxon>Oomycota</taxon>
        <taxon>Peronosporomycetes</taxon>
        <taxon>Peronosporales</taxon>
        <taxon>Peronosporaceae</taxon>
        <taxon>Phytophthora</taxon>
    </lineage>
</organism>
<name>A0AAD9GV03_9STRA</name>
<dbReference type="AlphaFoldDB" id="A0AAD9GV03"/>
<evidence type="ECO:0000313" key="2">
    <source>
        <dbReference type="Proteomes" id="UP001259832"/>
    </source>
</evidence>
<gene>
    <name evidence="1" type="ORF">P3T76_003657</name>
</gene>
<dbReference type="Proteomes" id="UP001259832">
    <property type="component" value="Unassembled WGS sequence"/>
</dbReference>
<evidence type="ECO:0000313" key="1">
    <source>
        <dbReference type="EMBL" id="KAK1945124.1"/>
    </source>
</evidence>
<sequence>MLPLYEGKTENMSGASIADFLVVKEFKVSPSTISRIKQNIHEGNSVECLTSFHKLESYLKLLAEKNPGSIWRLEKESNGTFAWACFIPLIGAYVSRMARRRYELDGAFEG</sequence>